<accession>A0A7C6A980</accession>
<sequence length="283" mass="32806">MQKLCLLMVLTFAVIMAQMTKETKNLEHAQVNYWLKTADGKDYFHQANIDLKNYEKGIIKAKVDGKWQEFTIRELPEKFMEWSIKRRLETIARIRKNEMPELAGAHNGMVASHGLRRLDSRFTINNAVKGMGFLPKPEKLEAILNLLTATFNDSIDKKIAILESLYHNGKEIFDRTKQVSLELYSTPEFETHTFLNQMTDPGVSIVFLDFPSYELRCITQLLHPNDPRLSEYEQNVVKYINKMHDYFHGESPRQSIGVIYHIIEVFDNTPGKARGKRVVPTMP</sequence>
<protein>
    <submittedName>
        <fullName evidence="2">Uncharacterized protein</fullName>
    </submittedName>
</protein>
<feature type="chain" id="PRO_5027990265" evidence="1">
    <location>
        <begin position="18"/>
        <end position="283"/>
    </location>
</feature>
<evidence type="ECO:0000256" key="1">
    <source>
        <dbReference type="SAM" id="SignalP"/>
    </source>
</evidence>
<dbReference type="AlphaFoldDB" id="A0A7C6A980"/>
<comment type="caution">
    <text evidence="2">The sequence shown here is derived from an EMBL/GenBank/DDBJ whole genome shotgun (WGS) entry which is preliminary data.</text>
</comment>
<reference evidence="2" key="1">
    <citation type="journal article" date="2020" name="mSystems">
        <title>Genome- and Community-Level Interaction Insights into Carbon Utilization and Element Cycling Functions of Hydrothermarchaeota in Hydrothermal Sediment.</title>
        <authorList>
            <person name="Zhou Z."/>
            <person name="Liu Y."/>
            <person name="Xu W."/>
            <person name="Pan J."/>
            <person name="Luo Z.H."/>
            <person name="Li M."/>
        </authorList>
    </citation>
    <scope>NUCLEOTIDE SEQUENCE [LARGE SCALE GENOMIC DNA]</scope>
    <source>
        <strain evidence="2">SpSt-876</strain>
    </source>
</reference>
<feature type="signal peptide" evidence="1">
    <location>
        <begin position="1"/>
        <end position="17"/>
    </location>
</feature>
<proteinExistence type="predicted"/>
<gene>
    <name evidence="2" type="ORF">ENW73_05945</name>
</gene>
<dbReference type="EMBL" id="DTLI01000142">
    <property type="protein sequence ID" value="HHS52390.1"/>
    <property type="molecule type" value="Genomic_DNA"/>
</dbReference>
<evidence type="ECO:0000313" key="2">
    <source>
        <dbReference type="EMBL" id="HHS52390.1"/>
    </source>
</evidence>
<name>A0A7C6A980_UNCW3</name>
<organism evidence="2">
    <name type="scientific">candidate division WOR-3 bacterium</name>
    <dbReference type="NCBI Taxonomy" id="2052148"/>
    <lineage>
        <taxon>Bacteria</taxon>
        <taxon>Bacteria division WOR-3</taxon>
    </lineage>
</organism>
<keyword evidence="1" id="KW-0732">Signal</keyword>